<feature type="signal peptide" evidence="10">
    <location>
        <begin position="1"/>
        <end position="20"/>
    </location>
</feature>
<feature type="chain" id="PRO_5041916733" description="Cytochrome P450 311a1" evidence="10">
    <location>
        <begin position="21"/>
        <end position="482"/>
    </location>
</feature>
<dbReference type="GO" id="GO:0016705">
    <property type="term" value="F:oxidoreductase activity, acting on paired donors, with incorporation or reduction of molecular oxygen"/>
    <property type="evidence" value="ECO:0007669"/>
    <property type="project" value="InterPro"/>
</dbReference>
<keyword evidence="7 9" id="KW-0503">Monooxygenase</keyword>
<evidence type="ECO:0000256" key="9">
    <source>
        <dbReference type="RuleBase" id="RU000461"/>
    </source>
</evidence>
<feature type="binding site" description="axial binding residue" evidence="8">
    <location>
        <position position="429"/>
    </location>
    <ligand>
        <name>heme</name>
        <dbReference type="ChEBI" id="CHEBI:30413"/>
    </ligand>
    <ligandPart>
        <name>Fe</name>
        <dbReference type="ChEBI" id="CHEBI:18248"/>
    </ligandPart>
</feature>
<keyword evidence="4 8" id="KW-0479">Metal-binding</keyword>
<dbReference type="Gene3D" id="1.10.630.10">
    <property type="entry name" value="Cytochrome P450"/>
    <property type="match status" value="1"/>
</dbReference>
<organism evidence="11 12">
    <name type="scientific">Drosophila rubida</name>
    <dbReference type="NCBI Taxonomy" id="30044"/>
    <lineage>
        <taxon>Eukaryota</taxon>
        <taxon>Metazoa</taxon>
        <taxon>Ecdysozoa</taxon>
        <taxon>Arthropoda</taxon>
        <taxon>Hexapoda</taxon>
        <taxon>Insecta</taxon>
        <taxon>Pterygota</taxon>
        <taxon>Neoptera</taxon>
        <taxon>Endopterygota</taxon>
        <taxon>Diptera</taxon>
        <taxon>Brachycera</taxon>
        <taxon>Muscomorpha</taxon>
        <taxon>Ephydroidea</taxon>
        <taxon>Drosophilidae</taxon>
        <taxon>Drosophila</taxon>
    </lineage>
</organism>
<comment type="cofactor">
    <cofactor evidence="1 8">
        <name>heme</name>
        <dbReference type="ChEBI" id="CHEBI:30413"/>
    </cofactor>
</comment>
<protein>
    <recommendedName>
        <fullName evidence="13">Cytochrome P450 311a1</fullName>
    </recommendedName>
</protein>
<evidence type="ECO:0000256" key="1">
    <source>
        <dbReference type="ARBA" id="ARBA00001971"/>
    </source>
</evidence>
<feature type="non-terminal residue" evidence="11">
    <location>
        <position position="482"/>
    </location>
</feature>
<dbReference type="InterPro" id="IPR017972">
    <property type="entry name" value="Cyt_P450_CS"/>
</dbReference>
<evidence type="ECO:0000256" key="3">
    <source>
        <dbReference type="ARBA" id="ARBA00022617"/>
    </source>
</evidence>
<keyword evidence="5 9" id="KW-0560">Oxidoreductase</keyword>
<comment type="similarity">
    <text evidence="2 9">Belongs to the cytochrome P450 family.</text>
</comment>
<evidence type="ECO:0000256" key="10">
    <source>
        <dbReference type="SAM" id="SignalP"/>
    </source>
</evidence>
<evidence type="ECO:0000313" key="11">
    <source>
        <dbReference type="EMBL" id="KAH8387537.1"/>
    </source>
</evidence>
<keyword evidence="3 8" id="KW-0349">Heme</keyword>
<evidence type="ECO:0000313" key="12">
    <source>
        <dbReference type="Proteomes" id="UP001200034"/>
    </source>
</evidence>
<keyword evidence="10" id="KW-0732">Signal</keyword>
<evidence type="ECO:0000256" key="7">
    <source>
        <dbReference type="ARBA" id="ARBA00023033"/>
    </source>
</evidence>
<evidence type="ECO:0008006" key="13">
    <source>
        <dbReference type="Google" id="ProtNLM"/>
    </source>
</evidence>
<dbReference type="GO" id="GO:0004497">
    <property type="term" value="F:monooxygenase activity"/>
    <property type="evidence" value="ECO:0007669"/>
    <property type="project" value="UniProtKB-KW"/>
</dbReference>
<name>A0AAD4PS91_9MUSC</name>
<dbReference type="GO" id="GO:0005506">
    <property type="term" value="F:iron ion binding"/>
    <property type="evidence" value="ECO:0007669"/>
    <property type="project" value="InterPro"/>
</dbReference>
<dbReference type="PANTHER" id="PTHR24291:SF201">
    <property type="entry name" value="CYTOCHROME P450, FAMILY 4, SUBFAMILY B, POLYPEPTIDE 7"/>
    <property type="match status" value="1"/>
</dbReference>
<accession>A0AAD4PS91</accession>
<dbReference type="Proteomes" id="UP001200034">
    <property type="component" value="Unassembled WGS sequence"/>
</dbReference>
<dbReference type="PROSITE" id="PS00086">
    <property type="entry name" value="CYTOCHROME_P450"/>
    <property type="match status" value="1"/>
</dbReference>
<evidence type="ECO:0000256" key="5">
    <source>
        <dbReference type="ARBA" id="ARBA00023002"/>
    </source>
</evidence>
<keyword evidence="6 8" id="KW-0408">Iron</keyword>
<dbReference type="InterPro" id="IPR002401">
    <property type="entry name" value="Cyt_P450_E_grp-I"/>
</dbReference>
<evidence type="ECO:0000256" key="2">
    <source>
        <dbReference type="ARBA" id="ARBA00010617"/>
    </source>
</evidence>
<dbReference type="InterPro" id="IPR050196">
    <property type="entry name" value="Cytochrome_P450_Monoox"/>
</dbReference>
<gene>
    <name evidence="11" type="ORF">KR093_007681</name>
</gene>
<evidence type="ECO:0000256" key="6">
    <source>
        <dbReference type="ARBA" id="ARBA00023004"/>
    </source>
</evidence>
<dbReference type="InterPro" id="IPR001128">
    <property type="entry name" value="Cyt_P450"/>
</dbReference>
<evidence type="ECO:0000256" key="8">
    <source>
        <dbReference type="PIRSR" id="PIRSR602401-1"/>
    </source>
</evidence>
<sequence>MPLWLLLGVVLLLLLLWSKRELIMLGSSLAGPWALPLLGNAQMVGKLKPEFIFLVFTELRERFADTYRLWLGPQLWVFLHTAEETQHALHDATLRKAETFQQLSPLIGNGLLISHGRYWATQRRLMTPAFQPQLLRSFAPAVAKHADRLLVRLQQTDGVAIEVTDHLFACLLDAIVDTSMGYQLHTQQQQHSPIVSAFHRSGELLFKRMINPMLASDFIFKRTALWRKLNNQLQVIHTLMEQVIEQRAKQLKELKLEDEQRKPCILLDALLSAPLSRQQVRDEINTFVFAGVDTTTAAMGFVLYALAKHPAVQQRLYAELSELPPDGASNLDALNQLVYLDAVIKEVLRHYTIVPSTGRQTTQPTTIGGRRYCAGVTLWINMYGLAHDASYFAAHYEFRPERWLPDEQQQLRLPPSYSYIPFSGGPHVCIGRKYSLLLMKLLTVRIVDSFRLQLADPLEQPVLMAQMVLRFRDGINIKFSPR</sequence>
<comment type="caution">
    <text evidence="11">The sequence shown here is derived from an EMBL/GenBank/DDBJ whole genome shotgun (WGS) entry which is preliminary data.</text>
</comment>
<dbReference type="EMBL" id="JAJJHW010000095">
    <property type="protein sequence ID" value="KAH8387537.1"/>
    <property type="molecule type" value="Genomic_DNA"/>
</dbReference>
<dbReference type="AlphaFoldDB" id="A0AAD4PS91"/>
<proteinExistence type="inferred from homology"/>
<dbReference type="GO" id="GO:0020037">
    <property type="term" value="F:heme binding"/>
    <property type="evidence" value="ECO:0007669"/>
    <property type="project" value="InterPro"/>
</dbReference>
<dbReference type="InterPro" id="IPR036396">
    <property type="entry name" value="Cyt_P450_sf"/>
</dbReference>
<dbReference type="PRINTS" id="PR00463">
    <property type="entry name" value="EP450I"/>
</dbReference>
<evidence type="ECO:0000256" key="4">
    <source>
        <dbReference type="ARBA" id="ARBA00022723"/>
    </source>
</evidence>
<dbReference type="PANTHER" id="PTHR24291">
    <property type="entry name" value="CYTOCHROME P450 FAMILY 4"/>
    <property type="match status" value="1"/>
</dbReference>
<keyword evidence="12" id="KW-1185">Reference proteome</keyword>
<dbReference type="PRINTS" id="PR00385">
    <property type="entry name" value="P450"/>
</dbReference>
<reference evidence="11" key="1">
    <citation type="journal article" date="2021" name="Mol. Ecol. Resour.">
        <title>Phylogenomic analyses of the genus Drosophila reveals genomic signals of climate adaptation.</title>
        <authorList>
            <person name="Li F."/>
            <person name="Rane R.V."/>
            <person name="Luria V."/>
            <person name="Xiong Z."/>
            <person name="Chen J."/>
            <person name="Li Z."/>
            <person name="Catullo R.A."/>
            <person name="Griffin P.C."/>
            <person name="Schiffer M."/>
            <person name="Pearce S."/>
            <person name="Lee S.F."/>
            <person name="McElroy K."/>
            <person name="Stocker A."/>
            <person name="Shirriffs J."/>
            <person name="Cockerell F."/>
            <person name="Coppin C."/>
            <person name="Sgro C.M."/>
            <person name="Karger A."/>
            <person name="Cain J.W."/>
            <person name="Weber J.A."/>
            <person name="Santpere G."/>
            <person name="Kirschner M.W."/>
            <person name="Hoffmann A.A."/>
            <person name="Oakeshott J.G."/>
            <person name="Zhang G."/>
        </authorList>
    </citation>
    <scope>NUCLEOTIDE SEQUENCE</scope>
    <source>
        <strain evidence="11">BGI-SZ-2011g</strain>
    </source>
</reference>
<dbReference type="Pfam" id="PF00067">
    <property type="entry name" value="p450"/>
    <property type="match status" value="1"/>
</dbReference>
<dbReference type="SUPFAM" id="SSF48264">
    <property type="entry name" value="Cytochrome P450"/>
    <property type="match status" value="1"/>
</dbReference>